<keyword evidence="1" id="KW-1133">Transmembrane helix</keyword>
<name>A0ABM0JX84_APLCA</name>
<keyword evidence="1" id="KW-0812">Transmembrane</keyword>
<evidence type="ECO:0000313" key="2">
    <source>
        <dbReference type="Proteomes" id="UP000694888"/>
    </source>
</evidence>
<dbReference type="Proteomes" id="UP000694888">
    <property type="component" value="Unplaced"/>
</dbReference>
<evidence type="ECO:0000256" key="1">
    <source>
        <dbReference type="SAM" id="Phobius"/>
    </source>
</evidence>
<keyword evidence="2" id="KW-1185">Reference proteome</keyword>
<accession>A0ABM0JX84</accession>
<gene>
    <name evidence="3" type="primary">LOC101855810</name>
</gene>
<dbReference type="GeneID" id="101855810"/>
<reference evidence="3" key="1">
    <citation type="submission" date="2025-08" db="UniProtKB">
        <authorList>
            <consortium name="RefSeq"/>
        </authorList>
    </citation>
    <scope>IDENTIFICATION</scope>
</reference>
<evidence type="ECO:0000313" key="3">
    <source>
        <dbReference type="RefSeq" id="XP_005103693.2"/>
    </source>
</evidence>
<feature type="transmembrane region" description="Helical" evidence="1">
    <location>
        <begin position="290"/>
        <end position="315"/>
    </location>
</feature>
<organism evidence="2 3">
    <name type="scientific">Aplysia californica</name>
    <name type="common">California sea hare</name>
    <dbReference type="NCBI Taxonomy" id="6500"/>
    <lineage>
        <taxon>Eukaryota</taxon>
        <taxon>Metazoa</taxon>
        <taxon>Spiralia</taxon>
        <taxon>Lophotrochozoa</taxon>
        <taxon>Mollusca</taxon>
        <taxon>Gastropoda</taxon>
        <taxon>Heterobranchia</taxon>
        <taxon>Euthyneura</taxon>
        <taxon>Tectipleura</taxon>
        <taxon>Aplysiida</taxon>
        <taxon>Aplysioidea</taxon>
        <taxon>Aplysiidae</taxon>
        <taxon>Aplysia</taxon>
    </lineage>
</organism>
<proteinExistence type="predicted"/>
<keyword evidence="1" id="KW-0472">Membrane</keyword>
<protein>
    <submittedName>
        <fullName evidence="3">Uncharacterized protein LOC101855810</fullName>
    </submittedName>
</protein>
<dbReference type="RefSeq" id="XP_005103693.2">
    <property type="nucleotide sequence ID" value="XM_005103636.3"/>
</dbReference>
<sequence>MAVSVNTALFILHTFTTSILISLTCANFCYYGKDVNSIKALQNQSCLTGEVHLLKTLYVTDYSEKSQTEDPVDKQSANLKQAANNGSKNCFVFRHISTNVLQDNVKQESVHTQYGCDFKNVCRDVLHDDIIVNVTMNGSLGQLFCCSSDNCNNISKIPHLPAENRVCYEGYSNNTGSQVAKMKSCSRPDALCAKKTMFTDGKEVMQHYFCDQDKLCEEQLASGAFRSCHGRVLESNMTEELCCCDGNICFKPPWVSASEELGDGSLNNTYSDWYMNHPIHKPSGRRQSGLVISGIIAALVMIISFGIGAVVVVVCKRRQPSRDPNVIMQYERLSNSEPDGIEAVIL</sequence>